<gene>
    <name evidence="1" type="ORF">PCOR1329_LOCUS3209</name>
</gene>
<dbReference type="EMBL" id="CAUYUJ010000818">
    <property type="protein sequence ID" value="CAK0792710.1"/>
    <property type="molecule type" value="Genomic_DNA"/>
</dbReference>
<reference evidence="1" key="1">
    <citation type="submission" date="2023-10" db="EMBL/GenBank/DDBJ databases">
        <authorList>
            <person name="Chen Y."/>
            <person name="Shah S."/>
            <person name="Dougan E. K."/>
            <person name="Thang M."/>
            <person name="Chan C."/>
        </authorList>
    </citation>
    <scope>NUCLEOTIDE SEQUENCE [LARGE SCALE GENOMIC DNA]</scope>
</reference>
<evidence type="ECO:0000313" key="1">
    <source>
        <dbReference type="EMBL" id="CAK0792710.1"/>
    </source>
</evidence>
<dbReference type="Proteomes" id="UP001189429">
    <property type="component" value="Unassembled WGS sequence"/>
</dbReference>
<keyword evidence="2" id="KW-1185">Reference proteome</keyword>
<proteinExistence type="predicted"/>
<accession>A0ABN9PMW9</accession>
<feature type="non-terminal residue" evidence="1">
    <location>
        <position position="82"/>
    </location>
</feature>
<evidence type="ECO:0000313" key="2">
    <source>
        <dbReference type="Proteomes" id="UP001189429"/>
    </source>
</evidence>
<protein>
    <submittedName>
        <fullName evidence="1">Uncharacterized protein</fullName>
    </submittedName>
</protein>
<organism evidence="1 2">
    <name type="scientific">Prorocentrum cordatum</name>
    <dbReference type="NCBI Taxonomy" id="2364126"/>
    <lineage>
        <taxon>Eukaryota</taxon>
        <taxon>Sar</taxon>
        <taxon>Alveolata</taxon>
        <taxon>Dinophyceae</taxon>
        <taxon>Prorocentrales</taxon>
        <taxon>Prorocentraceae</taxon>
        <taxon>Prorocentrum</taxon>
    </lineage>
</organism>
<sequence>MAAGRRHLRDAISLTERLGRLAVWTPWCDNALCCRVWAANAFFVQSVFPAEVVQGRILQRVGAMELAEAVLQCRTGAAGVGK</sequence>
<name>A0ABN9PMW9_9DINO</name>
<comment type="caution">
    <text evidence="1">The sequence shown here is derived from an EMBL/GenBank/DDBJ whole genome shotgun (WGS) entry which is preliminary data.</text>
</comment>